<name>A0A4D6YIZ1_9GAMM</name>
<dbReference type="EMBL" id="CP034861">
    <property type="protein sequence ID" value="QCI24435.1"/>
    <property type="molecule type" value="Genomic_DNA"/>
</dbReference>
<dbReference type="InterPro" id="IPR020053">
    <property type="entry name" value="Ribosome-bd_factorA_CS"/>
</dbReference>
<comment type="function">
    <text evidence="2">One of several proteins that assist in the late maturation steps of the functional core of the 30S ribosomal subunit. Associates with free 30S ribosomal subunits (but not with 30S subunits that are part of 70S ribosomes or polysomes). Required for efficient processing of 16S rRNA. May interact with the 5'-terminal helix region of 16S rRNA.</text>
</comment>
<reference evidence="3 4" key="2">
    <citation type="submission" date="2019-05" db="EMBL/GenBank/DDBJ databases">
        <title>Genome evolution of the obligate endosymbiont Buchnera aphidicola.</title>
        <authorList>
            <person name="Moran N.A."/>
        </authorList>
    </citation>
    <scope>NUCLEOTIDE SEQUENCE [LARGE SCALE GENOMIC DNA]</scope>
    <source>
        <strain evidence="3 4">Mst</strain>
    </source>
</reference>
<dbReference type="Gene3D" id="3.30.300.20">
    <property type="match status" value="1"/>
</dbReference>
<gene>
    <name evidence="2 3" type="primary">rbfA</name>
    <name evidence="3" type="ORF">D9V75_01810</name>
</gene>
<accession>A0A4D6YIZ1</accession>
<dbReference type="InterPro" id="IPR000238">
    <property type="entry name" value="RbfA"/>
</dbReference>
<reference evidence="3 4" key="1">
    <citation type="submission" date="2018-12" db="EMBL/GenBank/DDBJ databases">
        <authorList>
            <person name="Chong R.A."/>
        </authorList>
    </citation>
    <scope>NUCLEOTIDE SEQUENCE [LARGE SCALE GENOMIC DNA]</scope>
    <source>
        <strain evidence="3 4">Mst</strain>
    </source>
</reference>
<dbReference type="Pfam" id="PF02033">
    <property type="entry name" value="RBFA"/>
    <property type="match status" value="1"/>
</dbReference>
<evidence type="ECO:0000313" key="4">
    <source>
        <dbReference type="Proteomes" id="UP000298673"/>
    </source>
</evidence>
<evidence type="ECO:0000256" key="2">
    <source>
        <dbReference type="HAMAP-Rule" id="MF_00003"/>
    </source>
</evidence>
<dbReference type="HAMAP" id="MF_00003">
    <property type="entry name" value="RbfA"/>
    <property type="match status" value="1"/>
</dbReference>
<keyword evidence="2" id="KW-0963">Cytoplasm</keyword>
<dbReference type="InterPro" id="IPR023799">
    <property type="entry name" value="RbfA_dom_sf"/>
</dbReference>
<dbReference type="AlphaFoldDB" id="A0A4D6YIZ1"/>
<dbReference type="RefSeq" id="WP_158343674.1">
    <property type="nucleotide sequence ID" value="NZ_CP034861.1"/>
</dbReference>
<proteinExistence type="inferred from homology"/>
<dbReference type="Proteomes" id="UP000298673">
    <property type="component" value="Chromosome"/>
</dbReference>
<sequence length="122" mass="14069">MDKSFSRASRIASEIQKKIALIIHHSLKDPRFKIVITVSEVQVSKDLSNAKIFISFLDYHKKENSKKILIILNKASGYIRKLLCKEMRLRIVPNIVFYHDSSSIQGNKISMILNNLIKNNDI</sequence>
<dbReference type="GO" id="GO:0005829">
    <property type="term" value="C:cytosol"/>
    <property type="evidence" value="ECO:0007669"/>
    <property type="project" value="TreeGrafter"/>
</dbReference>
<dbReference type="OrthoDB" id="307788at2"/>
<dbReference type="PROSITE" id="PS01319">
    <property type="entry name" value="RBFA"/>
    <property type="match status" value="1"/>
</dbReference>
<comment type="subcellular location">
    <subcellularLocation>
        <location evidence="2">Cytoplasm</location>
    </subcellularLocation>
</comment>
<comment type="similarity">
    <text evidence="2">Belongs to the RbfA family.</text>
</comment>
<dbReference type="InterPro" id="IPR015946">
    <property type="entry name" value="KH_dom-like_a/b"/>
</dbReference>
<dbReference type="GO" id="GO:0043024">
    <property type="term" value="F:ribosomal small subunit binding"/>
    <property type="evidence" value="ECO:0007669"/>
    <property type="project" value="TreeGrafter"/>
</dbReference>
<dbReference type="NCBIfam" id="TIGR00082">
    <property type="entry name" value="rbfA"/>
    <property type="match status" value="1"/>
</dbReference>
<dbReference type="GO" id="GO:0030490">
    <property type="term" value="P:maturation of SSU-rRNA"/>
    <property type="evidence" value="ECO:0007669"/>
    <property type="project" value="UniProtKB-UniRule"/>
</dbReference>
<dbReference type="PANTHER" id="PTHR33515">
    <property type="entry name" value="RIBOSOME-BINDING FACTOR A, CHLOROPLASTIC-RELATED"/>
    <property type="match status" value="1"/>
</dbReference>
<comment type="subunit">
    <text evidence="2">Monomer. Binds 30S ribosomal subunits, but not 50S ribosomal subunits or 70S ribosomes.</text>
</comment>
<dbReference type="PANTHER" id="PTHR33515:SF1">
    <property type="entry name" value="RIBOSOME-BINDING FACTOR A, CHLOROPLASTIC-RELATED"/>
    <property type="match status" value="1"/>
</dbReference>
<organism evidence="3 4">
    <name type="scientific">Buchnera aphidicola</name>
    <name type="common">Muscaphis stroyani</name>
    <dbReference type="NCBI Taxonomy" id="1241869"/>
    <lineage>
        <taxon>Bacteria</taxon>
        <taxon>Pseudomonadati</taxon>
        <taxon>Pseudomonadota</taxon>
        <taxon>Gammaproteobacteria</taxon>
        <taxon>Enterobacterales</taxon>
        <taxon>Erwiniaceae</taxon>
        <taxon>Buchnera</taxon>
    </lineage>
</organism>
<protein>
    <recommendedName>
        <fullName evidence="2">Ribosome-binding factor A</fullName>
    </recommendedName>
</protein>
<evidence type="ECO:0000313" key="3">
    <source>
        <dbReference type="EMBL" id="QCI24435.1"/>
    </source>
</evidence>
<keyword evidence="1 2" id="KW-0690">Ribosome biogenesis</keyword>
<evidence type="ECO:0000256" key="1">
    <source>
        <dbReference type="ARBA" id="ARBA00022517"/>
    </source>
</evidence>
<dbReference type="SUPFAM" id="SSF89919">
    <property type="entry name" value="Ribosome-binding factor A, RbfA"/>
    <property type="match status" value="1"/>
</dbReference>